<evidence type="ECO:0000259" key="1">
    <source>
        <dbReference type="Pfam" id="PF13304"/>
    </source>
</evidence>
<dbReference type="PANTHER" id="PTHR43581:SF4">
    <property type="entry name" value="ATP_GTP PHOSPHATASE"/>
    <property type="match status" value="1"/>
</dbReference>
<name>A0A1L0BJ32_9GAMM</name>
<dbReference type="Gene3D" id="3.40.50.300">
    <property type="entry name" value="P-loop containing nucleotide triphosphate hydrolases"/>
    <property type="match status" value="1"/>
</dbReference>
<dbReference type="InterPro" id="IPR003959">
    <property type="entry name" value="ATPase_AAA_core"/>
</dbReference>
<feature type="domain" description="ATPase AAA-type core" evidence="1">
    <location>
        <begin position="403"/>
        <end position="472"/>
    </location>
</feature>
<dbReference type="SUPFAM" id="SSF52540">
    <property type="entry name" value="P-loop containing nucleoside triphosphate hydrolases"/>
    <property type="match status" value="1"/>
</dbReference>
<dbReference type="OrthoDB" id="9815944at2"/>
<dbReference type="GO" id="GO:0005524">
    <property type="term" value="F:ATP binding"/>
    <property type="evidence" value="ECO:0007669"/>
    <property type="project" value="InterPro"/>
</dbReference>
<dbReference type="GO" id="GO:0016887">
    <property type="term" value="F:ATP hydrolysis activity"/>
    <property type="evidence" value="ECO:0007669"/>
    <property type="project" value="InterPro"/>
</dbReference>
<dbReference type="Pfam" id="PF13304">
    <property type="entry name" value="AAA_21"/>
    <property type="match status" value="1"/>
</dbReference>
<accession>A0A1L0BJ32</accession>
<gene>
    <name evidence="2" type="ORF">NVI5450_2663</name>
</gene>
<proteinExistence type="predicted"/>
<reference evidence="2 3" key="1">
    <citation type="submission" date="2016-11" db="EMBL/GenBank/DDBJ databases">
        <authorList>
            <person name="Jaros S."/>
            <person name="Januszkiewicz K."/>
            <person name="Wedrychowicz H."/>
        </authorList>
    </citation>
    <scope>NUCLEOTIDE SEQUENCE [LARGE SCALE GENOMIC DNA]</scope>
    <source>
        <strain evidence="2">NVI 5450</strain>
    </source>
</reference>
<dbReference type="EMBL" id="FPLD01000068">
    <property type="protein sequence ID" value="SGZ03448.1"/>
    <property type="molecule type" value="Genomic_DNA"/>
</dbReference>
<organism evidence="2 3">
    <name type="scientific">Moritella viscosa</name>
    <dbReference type="NCBI Taxonomy" id="80854"/>
    <lineage>
        <taxon>Bacteria</taxon>
        <taxon>Pseudomonadati</taxon>
        <taxon>Pseudomonadota</taxon>
        <taxon>Gammaproteobacteria</taxon>
        <taxon>Alteromonadales</taxon>
        <taxon>Moritellaceae</taxon>
        <taxon>Moritella</taxon>
    </lineage>
</organism>
<evidence type="ECO:0000313" key="3">
    <source>
        <dbReference type="Proteomes" id="UP000183794"/>
    </source>
</evidence>
<dbReference type="AlphaFoldDB" id="A0A1L0BJ32"/>
<sequence length="569" mass="64107">MKVFYRGQGAWGNSKPAGLTSDPNLLALSGNDWDDYETKTTLNASLYFDGKRLDFDFNIKVLIEGCNYTAKALNEMRKANWDGFFPIPSAHYISLPSDIEFYSILISKLGVDRARTVLELLSDAGLQKNVIQDESFSAVLQSPEFANSLLRESGAVKSFEDGWRVFEGSSIEIQDFELNILSHEKMSKTIPFCFESSILPYDINVLIGPNGIGKSYSIKSLVEYWLKTGIGEPSYLEELGHKPFNKTPNFRNLILVSYSPFEEFEVDLEQSNLQDKQAYVYFGFRYKKQDGNIGISRNLPAYNSAQSIVKAIYDDEKFSFIANRVKKLSTVENAFNSAFSFDSMVLEVKDSSWLGILSLSLTKIDEKQYLLLNADLPKLVSSEVLIAACDLEKGVVFLKDNKLYSLSSGQRLFTYIVINVVGELRENSLVVIDEPELFLHPTLEIEFISLLKAVLKPFKSKAVLATHSLSIVREVPSKCVHIFRDEGHGLDIMPPPFETFGGSVQRISSYVFGDKSVTKPFDNWLKELVEKELAKKNPDIEKLIESLGDEVNEQVMMKILRLGRQANGS</sequence>
<dbReference type="RefSeq" id="WP_075518261.1">
    <property type="nucleotide sequence ID" value="NZ_FPLD01000068.1"/>
</dbReference>
<evidence type="ECO:0000313" key="2">
    <source>
        <dbReference type="EMBL" id="SGZ03448.1"/>
    </source>
</evidence>
<dbReference type="InterPro" id="IPR051396">
    <property type="entry name" value="Bact_Antivir_Def_Nuclease"/>
</dbReference>
<dbReference type="InterPro" id="IPR027417">
    <property type="entry name" value="P-loop_NTPase"/>
</dbReference>
<dbReference type="Proteomes" id="UP000183794">
    <property type="component" value="Unassembled WGS sequence"/>
</dbReference>
<dbReference type="PANTHER" id="PTHR43581">
    <property type="entry name" value="ATP/GTP PHOSPHATASE"/>
    <property type="match status" value="1"/>
</dbReference>
<protein>
    <recommendedName>
        <fullName evidence="1">ATPase AAA-type core domain-containing protein</fullName>
    </recommendedName>
</protein>